<sequence>MKRLTIAVWVAVTLALVLAACGRFPTSGPIETVGDGGSGERPTGIDVAAQPPSDGASPEAILEGFFAASESPADGYAVARQYLTDQAASSWRPEDGINIYDSSGQSRVITADGSAVVRASLVGRLGSDHVFTAVRDTEYNHNFELTTVDGQWRINNPGEGILMSRQRFQQAFQPVSVYFLSSAGSRLVPQQVFLRQAEFGSSAPDALVRAVIRGPGVWLRPAVLNALPDDVASSGTWVGDDGIARLALSEEIEALSADQRVQAAAQLLFTLSYFESIKGLQINVNNRPLSIPGADDDGIIGFGALSGYNPERPRAPRDLYAIQGSGIVRLPEVAGTAAVALPGPLGAGWDQQPGRLAVSWQGTLVGVVNSDGTNLYRAATIDGEPVEVYHGSALAKPQFDSAGRLWTLDNTADGVVAVQVPQQGTPLLVPIPEIGGGQVLSFRISPDLTRMAVIVQNGQTQQLGLLRLRGSDQGTIDGWRELPLNTAAGQIVAFGDVAFLSSGKMMVLGASERDAQLSVYSFDVDAAQVTSQGPLRDVDVVALTAMPLDGTVAAAVVTSTRLALRYEAQYRWEELLGDVSDAAYPS</sequence>
<dbReference type="Pfam" id="PF10647">
    <property type="entry name" value="Gmad1"/>
    <property type="match status" value="1"/>
</dbReference>
<evidence type="ECO:0000259" key="3">
    <source>
        <dbReference type="SMART" id="SM00909"/>
    </source>
</evidence>
<evidence type="ECO:0000256" key="1">
    <source>
        <dbReference type="SAM" id="MobiDB-lite"/>
    </source>
</evidence>
<keyword evidence="2" id="KW-0732">Signal</keyword>
<evidence type="ECO:0000256" key="2">
    <source>
        <dbReference type="SAM" id="SignalP"/>
    </source>
</evidence>
<evidence type="ECO:0000313" key="5">
    <source>
        <dbReference type="Proteomes" id="UP001431656"/>
    </source>
</evidence>
<dbReference type="Pfam" id="PF10646">
    <property type="entry name" value="Germane"/>
    <property type="match status" value="1"/>
</dbReference>
<dbReference type="PROSITE" id="PS51257">
    <property type="entry name" value="PROKAR_LIPOPROTEIN"/>
    <property type="match status" value="1"/>
</dbReference>
<keyword evidence="5" id="KW-1185">Reference proteome</keyword>
<protein>
    <submittedName>
        <fullName evidence="4">LpqB family beta-propeller domain-containing protein</fullName>
    </submittedName>
</protein>
<dbReference type="InterPro" id="IPR018910">
    <property type="entry name" value="LpqB_C"/>
</dbReference>
<dbReference type="RefSeq" id="WP_286265902.1">
    <property type="nucleotide sequence ID" value="NZ_AP028056.1"/>
</dbReference>
<feature type="region of interest" description="Disordered" evidence="1">
    <location>
        <begin position="31"/>
        <end position="53"/>
    </location>
</feature>
<feature type="domain" description="GerMN" evidence="3">
    <location>
        <begin position="204"/>
        <end position="293"/>
    </location>
</feature>
<dbReference type="SUPFAM" id="SSF82171">
    <property type="entry name" value="DPP6 N-terminal domain-like"/>
    <property type="match status" value="1"/>
</dbReference>
<evidence type="ECO:0000313" key="4">
    <source>
        <dbReference type="EMBL" id="BEH03421.1"/>
    </source>
</evidence>
<feature type="signal peptide" evidence="2">
    <location>
        <begin position="1"/>
        <end position="19"/>
    </location>
</feature>
<dbReference type="EMBL" id="AP028056">
    <property type="protein sequence ID" value="BEH03421.1"/>
    <property type="molecule type" value="Genomic_DNA"/>
</dbReference>
<organism evidence="4 5">
    <name type="scientific">Brooklawnia propionicigenes</name>
    <dbReference type="NCBI Taxonomy" id="3041175"/>
    <lineage>
        <taxon>Bacteria</taxon>
        <taxon>Bacillati</taxon>
        <taxon>Actinomycetota</taxon>
        <taxon>Actinomycetes</taxon>
        <taxon>Propionibacteriales</taxon>
        <taxon>Propionibacteriaceae</taxon>
        <taxon>Brooklawnia</taxon>
    </lineage>
</organism>
<dbReference type="Pfam" id="PF25976">
    <property type="entry name" value="LpqB_N"/>
    <property type="match status" value="1"/>
</dbReference>
<accession>A0AAN0K7Y1</accession>
<name>A0AAN0K7Y1_9ACTN</name>
<dbReference type="InterPro" id="IPR059026">
    <property type="entry name" value="LpqB_N"/>
</dbReference>
<dbReference type="SMART" id="SM00909">
    <property type="entry name" value="Germane"/>
    <property type="match status" value="1"/>
</dbReference>
<dbReference type="InterPro" id="IPR019606">
    <property type="entry name" value="GerMN"/>
</dbReference>
<dbReference type="Proteomes" id="UP001431656">
    <property type="component" value="Chromosome"/>
</dbReference>
<dbReference type="KEGG" id="broo:brsh051_27020"/>
<dbReference type="AlphaFoldDB" id="A0AAN0K7Y1"/>
<reference evidence="4" key="1">
    <citation type="journal article" date="2024" name="Int. J. Syst. Evol. Microbiol.">
        <title>Brooklawnia propionicigenes sp. nov., a facultatively anaerobic, propionate-producing bacterium isolated from a methanogenic reactor treating waste from cattle farms.</title>
        <authorList>
            <person name="Akita Y."/>
            <person name="Ueki A."/>
            <person name="Tonouchi A."/>
            <person name="Sugawara Y."/>
            <person name="Honma S."/>
            <person name="Kaku N."/>
            <person name="Ueki K."/>
        </authorList>
    </citation>
    <scope>NUCLEOTIDE SEQUENCE</scope>
    <source>
        <strain evidence="4">SH051</strain>
    </source>
</reference>
<proteinExistence type="predicted"/>
<feature type="chain" id="PRO_5042914263" evidence="2">
    <location>
        <begin position="20"/>
        <end position="586"/>
    </location>
</feature>
<gene>
    <name evidence="4" type="ORF">brsh051_27020</name>
</gene>